<dbReference type="InterPro" id="IPR007696">
    <property type="entry name" value="DNA_mismatch_repair_MutS_core"/>
</dbReference>
<dbReference type="SUPFAM" id="SSF48334">
    <property type="entry name" value="DNA repair protein MutS, domain III"/>
    <property type="match status" value="1"/>
</dbReference>
<evidence type="ECO:0000256" key="8">
    <source>
        <dbReference type="SAM" id="MobiDB-lite"/>
    </source>
</evidence>
<feature type="region of interest" description="Disordered" evidence="8">
    <location>
        <begin position="725"/>
        <end position="754"/>
    </location>
</feature>
<dbReference type="GO" id="GO:0004519">
    <property type="term" value="F:endonuclease activity"/>
    <property type="evidence" value="ECO:0007669"/>
    <property type="project" value="UniProtKB-UniRule"/>
</dbReference>
<dbReference type="RefSeq" id="WP_097653956.1">
    <property type="nucleotide sequence ID" value="NZ_LYXE01000116.1"/>
</dbReference>
<comment type="function">
    <text evidence="7">Acts as a ribosome collision sensor, splitting the ribosome into its 2 subunits. Detects stalled/collided 70S ribosomes which it binds and splits by an ATP-hydrolysis driven conformational change. Acts upstream of the ribosome quality control system (RQC), a ribosome-associated complex that mediates the extraction of incompletely synthesized nascent chains from stalled ribosomes and their subsequent degradation. Probably generates substrates for RQC.</text>
</comment>
<dbReference type="SMART" id="SM00533">
    <property type="entry name" value="MUTSd"/>
    <property type="match status" value="1"/>
</dbReference>
<dbReference type="Gene3D" id="3.30.1370.110">
    <property type="match status" value="1"/>
</dbReference>
<dbReference type="Pfam" id="PF01713">
    <property type="entry name" value="Smr"/>
    <property type="match status" value="1"/>
</dbReference>
<keyword evidence="11" id="KW-1185">Reference proteome</keyword>
<dbReference type="Proteomes" id="UP000220922">
    <property type="component" value="Unassembled WGS sequence"/>
</dbReference>
<keyword evidence="3 7" id="KW-0378">Hydrolase</keyword>
<dbReference type="GO" id="GO:0005524">
    <property type="term" value="F:ATP binding"/>
    <property type="evidence" value="ECO:0007669"/>
    <property type="project" value="UniProtKB-UniRule"/>
</dbReference>
<dbReference type="SMART" id="SM00463">
    <property type="entry name" value="SMR"/>
    <property type="match status" value="1"/>
</dbReference>
<keyword evidence="7" id="KW-0255">Endonuclease</keyword>
<dbReference type="InterPro" id="IPR027417">
    <property type="entry name" value="P-loop_NTPase"/>
</dbReference>
<organism evidence="10 11">
    <name type="scientific">Candidatus Chloroploca asiatica</name>
    <dbReference type="NCBI Taxonomy" id="1506545"/>
    <lineage>
        <taxon>Bacteria</taxon>
        <taxon>Bacillati</taxon>
        <taxon>Chloroflexota</taxon>
        <taxon>Chloroflexia</taxon>
        <taxon>Chloroflexales</taxon>
        <taxon>Chloroflexineae</taxon>
        <taxon>Oscillochloridaceae</taxon>
        <taxon>Candidatus Chloroploca</taxon>
    </lineage>
</organism>
<comment type="subunit">
    <text evidence="7">Homodimer. Binds to stalled ribosomes, contacting rRNA.</text>
</comment>
<evidence type="ECO:0000256" key="1">
    <source>
        <dbReference type="ARBA" id="ARBA00022730"/>
    </source>
</evidence>
<gene>
    <name evidence="7" type="primary">mutS2</name>
    <name evidence="7" type="synonym">rqcU</name>
    <name evidence="10" type="ORF">A9Q02_16695</name>
</gene>
<dbReference type="PANTHER" id="PTHR48466">
    <property type="entry name" value="OS10G0509000 PROTEIN-RELATED"/>
    <property type="match status" value="1"/>
</dbReference>
<evidence type="ECO:0000256" key="2">
    <source>
        <dbReference type="ARBA" id="ARBA00022741"/>
    </source>
</evidence>
<dbReference type="SMART" id="SM00534">
    <property type="entry name" value="MUTSac"/>
    <property type="match status" value="1"/>
</dbReference>
<name>A0A2H3L488_9CHLR</name>
<proteinExistence type="inferred from homology"/>
<keyword evidence="1 7" id="KW-0699">rRNA-binding</keyword>
<evidence type="ECO:0000256" key="7">
    <source>
        <dbReference type="HAMAP-Rule" id="MF_00092"/>
    </source>
</evidence>
<feature type="region of interest" description="Disordered" evidence="8">
    <location>
        <begin position="664"/>
        <end position="686"/>
    </location>
</feature>
<evidence type="ECO:0000256" key="3">
    <source>
        <dbReference type="ARBA" id="ARBA00022801"/>
    </source>
</evidence>
<dbReference type="SUPFAM" id="SSF160443">
    <property type="entry name" value="SMR domain-like"/>
    <property type="match status" value="1"/>
</dbReference>
<dbReference type="InterPro" id="IPR002625">
    <property type="entry name" value="Smr_dom"/>
</dbReference>
<evidence type="ECO:0000259" key="9">
    <source>
        <dbReference type="PROSITE" id="PS50828"/>
    </source>
</evidence>
<feature type="binding site" evidence="7">
    <location>
        <begin position="356"/>
        <end position="363"/>
    </location>
    <ligand>
        <name>ATP</name>
        <dbReference type="ChEBI" id="CHEBI:30616"/>
    </ligand>
</feature>
<keyword evidence="7" id="KW-0540">Nuclease</keyword>
<dbReference type="InterPro" id="IPR036187">
    <property type="entry name" value="DNA_mismatch_repair_MutS_sf"/>
</dbReference>
<dbReference type="EC" id="3.6.4.-" evidence="7"/>
<dbReference type="PROSITE" id="PS50828">
    <property type="entry name" value="SMR"/>
    <property type="match status" value="1"/>
</dbReference>
<dbReference type="Pfam" id="PF20297">
    <property type="entry name" value="MSSS"/>
    <property type="match status" value="1"/>
</dbReference>
<keyword evidence="6 7" id="KW-0238">DNA-binding</keyword>
<dbReference type="SUPFAM" id="SSF52540">
    <property type="entry name" value="P-loop containing nucleoside triphosphate hydrolases"/>
    <property type="match status" value="1"/>
</dbReference>
<evidence type="ECO:0000313" key="11">
    <source>
        <dbReference type="Proteomes" id="UP000220922"/>
    </source>
</evidence>
<dbReference type="GO" id="GO:0043023">
    <property type="term" value="F:ribosomal large subunit binding"/>
    <property type="evidence" value="ECO:0007669"/>
    <property type="project" value="UniProtKB-UniRule"/>
</dbReference>
<protein>
    <recommendedName>
        <fullName evidence="7">Endonuclease MutS2</fullName>
        <ecNumber evidence="7">3.1.-.-</ecNumber>
    </recommendedName>
    <alternativeName>
        <fullName evidence="7">Ribosome-associated protein quality control-upstream factor</fullName>
        <shortName evidence="7">RQC-upstream factor</shortName>
        <shortName evidence="7">RqcU</shortName>
        <ecNumber evidence="7">3.6.4.-</ecNumber>
    </alternativeName>
</protein>
<dbReference type="PANTHER" id="PTHR48466:SF2">
    <property type="entry name" value="OS10G0509000 PROTEIN"/>
    <property type="match status" value="1"/>
</dbReference>
<dbReference type="GO" id="GO:0045910">
    <property type="term" value="P:negative regulation of DNA recombination"/>
    <property type="evidence" value="ECO:0007669"/>
    <property type="project" value="InterPro"/>
</dbReference>
<feature type="compositionally biased region" description="Basic and acidic residues" evidence="8">
    <location>
        <begin position="725"/>
        <end position="745"/>
    </location>
</feature>
<dbReference type="PIRSF" id="PIRSF005814">
    <property type="entry name" value="MutS_YshD"/>
    <property type="match status" value="1"/>
</dbReference>
<evidence type="ECO:0000256" key="4">
    <source>
        <dbReference type="ARBA" id="ARBA00022840"/>
    </source>
</evidence>
<dbReference type="OrthoDB" id="9808166at2"/>
<dbReference type="InterPro" id="IPR036063">
    <property type="entry name" value="Smr_dom_sf"/>
</dbReference>
<dbReference type="EC" id="3.1.-.-" evidence="7"/>
<reference evidence="10 11" key="1">
    <citation type="submission" date="2016-05" db="EMBL/GenBank/DDBJ databases">
        <authorList>
            <person name="Lavstsen T."/>
            <person name="Jespersen J.S."/>
        </authorList>
    </citation>
    <scope>NUCLEOTIDE SEQUENCE [LARGE SCALE GENOMIC DNA]</scope>
    <source>
        <strain evidence="10 11">B7-9</strain>
    </source>
</reference>
<dbReference type="NCBIfam" id="TIGR01069">
    <property type="entry name" value="mutS2"/>
    <property type="match status" value="1"/>
</dbReference>
<keyword evidence="5 7" id="KW-0694">RNA-binding</keyword>
<dbReference type="InterPro" id="IPR005747">
    <property type="entry name" value="MutS2"/>
</dbReference>
<sequence length="835" mass="91916">MNIAPQTLETLEFFKIREHLARYTAFSASRELALALLPSTQLPEVRQALALTSEARQLLDEFPDLSIGGIRDIRRAARHAERGGVLDGASLLEIAGTTMAARQLRTRLLKLNPELFPLVIERAALLPILPPLEDEILRAIGDDGNVLDSASAELGRLRREIRIAFARLQEKLQNMIGSATVGAALQEPLITVRNGRYVVPVKASHRKDVRGLVHDQSSSGATLYIEPMAVVELNNRWRELQAAEEEEVQRILAALAERVGLAAPLLVAAVEAIAELDLAFAKAKYATSLRCVAPEVVNWSPDVPLPPVADPQLVDPDRERAPLLLTEARHPLLEQSTVVPVTLWLGASFRLLLITGPNTGGKTVALKTTGLLALMAQAGLHIPAAAPSRLPVFHHIFADIGDEQSIEQSLSTFSSHMRTIIRVLGALEAAPLPEELWDADHWKLLSEERPPALVLFDELGAGTDPVEGAALARAIVERLLELGVLGVATTHYAELKAFAYNTDGVQNASVEFDLETLAPTYRLSIGLPGRSNALAIARRLGLDPVLVDRAHSTLDRSDAAVEDLLAGIHKEREATSLALLRAEELRVDAAKYRDRLEHEWQQFQQQREQETEAAHRELEEELREARGELKRLRDDFRSVSLSRQWLEEADQRLKDTAEQVKAVARQARPATVAPRTQEPRPLQPGDTVMVRSVGLKGEIVALDHEDATATVQVGGFRMTVDLRELTREKGQPETANSRRDYRPERTVSLPPPPDVSMTFDMRGWRAHEVSDRLDRYLNDAYLAGLSQVRLVHGKGTGALRQIVRDVLQTHPLVVNFAGGGRDGGDGVTVATLVDR</sequence>
<dbReference type="AlphaFoldDB" id="A0A2H3L488"/>
<keyword evidence="2 7" id="KW-0547">Nucleotide-binding</keyword>
<dbReference type="GO" id="GO:0030983">
    <property type="term" value="F:mismatched DNA binding"/>
    <property type="evidence" value="ECO:0007669"/>
    <property type="project" value="InterPro"/>
</dbReference>
<dbReference type="InterPro" id="IPR046893">
    <property type="entry name" value="MSSS"/>
</dbReference>
<dbReference type="InterPro" id="IPR000432">
    <property type="entry name" value="DNA_mismatch_repair_MutS_C"/>
</dbReference>
<dbReference type="FunFam" id="3.40.50.300:FF:000830">
    <property type="entry name" value="Endonuclease MutS2"/>
    <property type="match status" value="1"/>
</dbReference>
<dbReference type="Gene3D" id="3.40.50.300">
    <property type="entry name" value="P-loop containing nucleotide triphosphate hydrolases"/>
    <property type="match status" value="1"/>
</dbReference>
<dbReference type="PROSITE" id="PS00486">
    <property type="entry name" value="DNA_MISMATCH_REPAIR_2"/>
    <property type="match status" value="1"/>
</dbReference>
<evidence type="ECO:0000256" key="6">
    <source>
        <dbReference type="ARBA" id="ARBA00023125"/>
    </source>
</evidence>
<evidence type="ECO:0000256" key="5">
    <source>
        <dbReference type="ARBA" id="ARBA00022884"/>
    </source>
</evidence>
<dbReference type="GO" id="GO:0006298">
    <property type="term" value="P:mismatch repair"/>
    <property type="evidence" value="ECO:0007669"/>
    <property type="project" value="InterPro"/>
</dbReference>
<dbReference type="Pfam" id="PF00488">
    <property type="entry name" value="MutS_V"/>
    <property type="match status" value="2"/>
</dbReference>
<dbReference type="InterPro" id="IPR045076">
    <property type="entry name" value="MutS"/>
</dbReference>
<dbReference type="HAMAP" id="MF_00092">
    <property type="entry name" value="MutS2"/>
    <property type="match status" value="1"/>
</dbReference>
<dbReference type="CDD" id="cd03280">
    <property type="entry name" value="ABC_MutS2"/>
    <property type="match status" value="1"/>
</dbReference>
<dbReference type="GO" id="GO:0140664">
    <property type="term" value="F:ATP-dependent DNA damage sensor activity"/>
    <property type="evidence" value="ECO:0007669"/>
    <property type="project" value="InterPro"/>
</dbReference>
<comment type="similarity">
    <text evidence="7">Belongs to the DNA mismatch repair MutS family. MutS2 subfamily.</text>
</comment>
<accession>A0A2H3L488</accession>
<dbReference type="GO" id="GO:0019843">
    <property type="term" value="F:rRNA binding"/>
    <property type="evidence" value="ECO:0007669"/>
    <property type="project" value="UniProtKB-UniRule"/>
</dbReference>
<evidence type="ECO:0000313" key="10">
    <source>
        <dbReference type="EMBL" id="PDV97976.1"/>
    </source>
</evidence>
<dbReference type="GO" id="GO:0072344">
    <property type="term" value="P:rescue of stalled ribosome"/>
    <property type="evidence" value="ECO:0007669"/>
    <property type="project" value="UniProtKB-UniRule"/>
</dbReference>
<feature type="domain" description="Smr" evidence="9">
    <location>
        <begin position="759"/>
        <end position="833"/>
    </location>
</feature>
<comment type="caution">
    <text evidence="10">The sequence shown here is derived from an EMBL/GenBank/DDBJ whole genome shotgun (WGS) entry which is preliminary data.</text>
</comment>
<comment type="function">
    <text evidence="7">Endonuclease that is involved in the suppression of homologous recombination and thus may have a key role in the control of bacterial genetic diversity.</text>
</comment>
<dbReference type="EMBL" id="LYXE01000116">
    <property type="protein sequence ID" value="PDV97976.1"/>
    <property type="molecule type" value="Genomic_DNA"/>
</dbReference>
<dbReference type="GO" id="GO:0016887">
    <property type="term" value="F:ATP hydrolysis activity"/>
    <property type="evidence" value="ECO:0007669"/>
    <property type="project" value="InterPro"/>
</dbReference>
<keyword evidence="4 7" id="KW-0067">ATP-binding</keyword>